<reference evidence="2 3" key="1">
    <citation type="submission" date="2016-10" db="EMBL/GenBank/DDBJ databases">
        <authorList>
            <person name="de Groot N.N."/>
        </authorList>
    </citation>
    <scope>NUCLEOTIDE SEQUENCE [LARGE SCALE GENOMIC DNA]</scope>
    <source>
        <strain evidence="2 3">DSM 45514</strain>
    </source>
</reference>
<dbReference type="STRING" id="1236220.SAMN04488112_10211"/>
<dbReference type="AlphaFoldDB" id="A0A1G6I240"/>
<evidence type="ECO:0000313" key="2">
    <source>
        <dbReference type="EMBL" id="SDC00544.1"/>
    </source>
</evidence>
<keyword evidence="1" id="KW-0472">Membrane</keyword>
<dbReference type="OrthoDB" id="1730091at2"/>
<proteinExistence type="predicted"/>
<sequence length="151" mass="17721">MIFIVWFLLWWWVGYLYIDWSKWQRGFLTAMIGSLGSFVLDTSGVGSGWFWYYTDPLLPGLWPHLLLNLSLYPIGAWIYIQRYPEKQGWWSSIQWILVGTAILMVVEYNLSSLHHMGYDHGWSGLVSIGANIILLLLLRLFHLHVEDRVCD</sequence>
<dbReference type="InterPro" id="IPR048147">
    <property type="entry name" value="CBO0543-like"/>
</dbReference>
<organism evidence="2 3">
    <name type="scientific">Melghirimyces thermohalophilus</name>
    <dbReference type="NCBI Taxonomy" id="1236220"/>
    <lineage>
        <taxon>Bacteria</taxon>
        <taxon>Bacillati</taxon>
        <taxon>Bacillota</taxon>
        <taxon>Bacilli</taxon>
        <taxon>Bacillales</taxon>
        <taxon>Thermoactinomycetaceae</taxon>
        <taxon>Melghirimyces</taxon>
    </lineage>
</organism>
<name>A0A1G6I240_9BACL</name>
<keyword evidence="3" id="KW-1185">Reference proteome</keyword>
<evidence type="ECO:0008006" key="4">
    <source>
        <dbReference type="Google" id="ProtNLM"/>
    </source>
</evidence>
<accession>A0A1G6I240</accession>
<gene>
    <name evidence="2" type="ORF">SAMN04488112_10211</name>
</gene>
<feature type="transmembrane region" description="Helical" evidence="1">
    <location>
        <begin position="60"/>
        <end position="80"/>
    </location>
</feature>
<dbReference type="EMBL" id="FMZA01000002">
    <property type="protein sequence ID" value="SDC00544.1"/>
    <property type="molecule type" value="Genomic_DNA"/>
</dbReference>
<feature type="transmembrane region" description="Helical" evidence="1">
    <location>
        <begin position="92"/>
        <end position="110"/>
    </location>
</feature>
<feature type="transmembrane region" description="Helical" evidence="1">
    <location>
        <begin position="6"/>
        <end position="23"/>
    </location>
</feature>
<dbReference type="NCBIfam" id="NF041644">
    <property type="entry name" value="CBO0543_fam"/>
    <property type="match status" value="1"/>
</dbReference>
<dbReference type="Proteomes" id="UP000199387">
    <property type="component" value="Unassembled WGS sequence"/>
</dbReference>
<keyword evidence="1" id="KW-1133">Transmembrane helix</keyword>
<dbReference type="RefSeq" id="WP_091565844.1">
    <property type="nucleotide sequence ID" value="NZ_FMZA01000002.1"/>
</dbReference>
<evidence type="ECO:0000256" key="1">
    <source>
        <dbReference type="SAM" id="Phobius"/>
    </source>
</evidence>
<evidence type="ECO:0000313" key="3">
    <source>
        <dbReference type="Proteomes" id="UP000199387"/>
    </source>
</evidence>
<keyword evidence="1" id="KW-0812">Transmembrane</keyword>
<feature type="transmembrane region" description="Helical" evidence="1">
    <location>
        <begin position="122"/>
        <end position="141"/>
    </location>
</feature>
<protein>
    <recommendedName>
        <fullName evidence="4">Rhomboid family protein</fullName>
    </recommendedName>
</protein>